<dbReference type="Proteomes" id="UP001500729">
    <property type="component" value="Unassembled WGS sequence"/>
</dbReference>
<dbReference type="EMBL" id="BAAAGS010000045">
    <property type="protein sequence ID" value="GAA0548067.1"/>
    <property type="molecule type" value="Genomic_DNA"/>
</dbReference>
<comment type="caution">
    <text evidence="2">The sequence shown here is derived from an EMBL/GenBank/DDBJ whole genome shotgun (WGS) entry which is preliminary data.</text>
</comment>
<accession>A0ABN1DQI0</accession>
<proteinExistence type="predicted"/>
<evidence type="ECO:0008006" key="4">
    <source>
        <dbReference type="Google" id="ProtNLM"/>
    </source>
</evidence>
<feature type="region of interest" description="Disordered" evidence="1">
    <location>
        <begin position="70"/>
        <end position="90"/>
    </location>
</feature>
<reference evidence="2 3" key="1">
    <citation type="journal article" date="2019" name="Int. J. Syst. Evol. Microbiol.">
        <title>The Global Catalogue of Microorganisms (GCM) 10K type strain sequencing project: providing services to taxonomists for standard genome sequencing and annotation.</title>
        <authorList>
            <consortium name="The Broad Institute Genomics Platform"/>
            <consortium name="The Broad Institute Genome Sequencing Center for Infectious Disease"/>
            <person name="Wu L."/>
            <person name="Ma J."/>
        </authorList>
    </citation>
    <scope>NUCLEOTIDE SEQUENCE [LARGE SCALE GENOMIC DNA]</scope>
    <source>
        <strain evidence="2 3">JCM 10303</strain>
    </source>
</reference>
<dbReference type="InterPro" id="IPR036689">
    <property type="entry name" value="ESAT-6-like_sf"/>
</dbReference>
<gene>
    <name evidence="2" type="ORF">GCM10009533_53470</name>
</gene>
<sequence length="90" mass="9114">MSVRVDPATLSTLAGEMEVSTTELGKAQPLPPADAGASSAAVSATLADLMRAAAGYVETVHKGAADLDANKADYAATDDSNSGMFRDLGR</sequence>
<organism evidence="2 3">
    <name type="scientific">Saccharopolyspora erythraea</name>
    <name type="common">Streptomyces erythraeus</name>
    <dbReference type="NCBI Taxonomy" id="1836"/>
    <lineage>
        <taxon>Bacteria</taxon>
        <taxon>Bacillati</taxon>
        <taxon>Actinomycetota</taxon>
        <taxon>Actinomycetes</taxon>
        <taxon>Pseudonocardiales</taxon>
        <taxon>Pseudonocardiaceae</taxon>
        <taxon>Saccharopolyspora</taxon>
    </lineage>
</organism>
<evidence type="ECO:0000256" key="1">
    <source>
        <dbReference type="SAM" id="MobiDB-lite"/>
    </source>
</evidence>
<evidence type="ECO:0000313" key="3">
    <source>
        <dbReference type="Proteomes" id="UP001500729"/>
    </source>
</evidence>
<protein>
    <recommendedName>
        <fullName evidence="4">Excreted virulence factor EspC (Type VII ESX diderm)</fullName>
    </recommendedName>
</protein>
<feature type="region of interest" description="Disordered" evidence="1">
    <location>
        <begin position="1"/>
        <end position="38"/>
    </location>
</feature>
<name>A0ABN1DQI0_SACER</name>
<keyword evidence="3" id="KW-1185">Reference proteome</keyword>
<evidence type="ECO:0000313" key="2">
    <source>
        <dbReference type="EMBL" id="GAA0548067.1"/>
    </source>
</evidence>
<dbReference type="RefSeq" id="WP_081468351.1">
    <property type="nucleotide sequence ID" value="NZ_BAAAGS010000045.1"/>
</dbReference>
<dbReference type="SUPFAM" id="SSF140453">
    <property type="entry name" value="EsxAB dimer-like"/>
    <property type="match status" value="1"/>
</dbReference>